<dbReference type="Proteomes" id="UP001273505">
    <property type="component" value="Unassembled WGS sequence"/>
</dbReference>
<gene>
    <name evidence="3" type="ORF">SCD92_05010</name>
</gene>
<feature type="region of interest" description="Disordered" evidence="1">
    <location>
        <begin position="16"/>
        <end position="36"/>
    </location>
</feature>
<sequence>MLGRLRNIPCKDLFNSAHDDGDQLDSRSDANGPEPEGIVLGAIGNETFAFIGLERMGVMV</sequence>
<feature type="compositionally biased region" description="Basic and acidic residues" evidence="1">
    <location>
        <begin position="17"/>
        <end position="28"/>
    </location>
</feature>
<evidence type="ECO:0000259" key="2">
    <source>
        <dbReference type="Pfam" id="PF22494"/>
    </source>
</evidence>
<name>A0ABU4RYK7_9GAMM</name>
<feature type="domain" description="Choice-of-anchor I" evidence="2">
    <location>
        <begin position="12"/>
        <end position="59"/>
    </location>
</feature>
<evidence type="ECO:0000313" key="4">
    <source>
        <dbReference type="Proteomes" id="UP001273505"/>
    </source>
</evidence>
<organism evidence="3 4">
    <name type="scientific">Gilvimarinus gilvus</name>
    <dbReference type="NCBI Taxonomy" id="3058038"/>
    <lineage>
        <taxon>Bacteria</taxon>
        <taxon>Pseudomonadati</taxon>
        <taxon>Pseudomonadota</taxon>
        <taxon>Gammaproteobacteria</taxon>
        <taxon>Cellvibrionales</taxon>
        <taxon>Cellvibrionaceae</taxon>
        <taxon>Gilvimarinus</taxon>
    </lineage>
</organism>
<evidence type="ECO:0000313" key="3">
    <source>
        <dbReference type="EMBL" id="MDX6848708.1"/>
    </source>
</evidence>
<proteinExistence type="predicted"/>
<evidence type="ECO:0000256" key="1">
    <source>
        <dbReference type="SAM" id="MobiDB-lite"/>
    </source>
</evidence>
<dbReference type="EMBL" id="JAXAFO010000006">
    <property type="protein sequence ID" value="MDX6848708.1"/>
    <property type="molecule type" value="Genomic_DNA"/>
</dbReference>
<protein>
    <recommendedName>
        <fullName evidence="2">Choice-of-anchor I domain-containing protein</fullName>
    </recommendedName>
</protein>
<dbReference type="Pfam" id="PF22494">
    <property type="entry name" value="choice_anch_I"/>
    <property type="match status" value="1"/>
</dbReference>
<comment type="caution">
    <text evidence="3">The sequence shown here is derived from an EMBL/GenBank/DDBJ whole genome shotgun (WGS) entry which is preliminary data.</text>
</comment>
<keyword evidence="4" id="KW-1185">Reference proteome</keyword>
<reference evidence="3 4" key="1">
    <citation type="submission" date="2023-11" db="EMBL/GenBank/DDBJ databases">
        <title>Gilvimarinus fulvus sp. nov., isolated from the surface of Kelp.</title>
        <authorList>
            <person name="Sun Y.Y."/>
            <person name="Gong Y."/>
            <person name="Du Z.J."/>
        </authorList>
    </citation>
    <scope>NUCLEOTIDE SEQUENCE [LARGE SCALE GENOMIC DNA]</scope>
    <source>
        <strain evidence="3 4">SDUM040013</strain>
    </source>
</reference>
<dbReference type="InterPro" id="IPR055188">
    <property type="entry name" value="Choice_anch_I"/>
</dbReference>
<accession>A0ABU4RYK7</accession>